<dbReference type="KEGG" id="tad:TRIADDRAFT_57742"/>
<evidence type="ECO:0000256" key="3">
    <source>
        <dbReference type="ARBA" id="ARBA00023274"/>
    </source>
</evidence>
<name>B3S0A4_TRIAD</name>
<dbReference type="Proteomes" id="UP000009022">
    <property type="component" value="Unassembled WGS sequence"/>
</dbReference>
<dbReference type="EMBL" id="DS985246">
    <property type="protein sequence ID" value="EDV23976.1"/>
    <property type="molecule type" value="Genomic_DNA"/>
</dbReference>
<keyword evidence="8" id="KW-1185">Reference proteome</keyword>
<gene>
    <name evidence="7" type="ORF">TRIADDRAFT_57742</name>
</gene>
<dbReference type="NCBIfam" id="TIGR01032">
    <property type="entry name" value="rplT_bact"/>
    <property type="match status" value="1"/>
</dbReference>
<dbReference type="GO" id="GO:0005761">
    <property type="term" value="C:mitochondrial ribosome"/>
    <property type="evidence" value="ECO:0000318"/>
    <property type="project" value="GO_Central"/>
</dbReference>
<dbReference type="Gene3D" id="1.10.1900.20">
    <property type="entry name" value="Ribosomal protein L20"/>
    <property type="match status" value="1"/>
</dbReference>
<dbReference type="InParanoid" id="B3S0A4"/>
<evidence type="ECO:0000256" key="2">
    <source>
        <dbReference type="ARBA" id="ARBA00022980"/>
    </source>
</evidence>
<reference evidence="7 8" key="1">
    <citation type="journal article" date="2008" name="Nature">
        <title>The Trichoplax genome and the nature of placozoans.</title>
        <authorList>
            <person name="Srivastava M."/>
            <person name="Begovic E."/>
            <person name="Chapman J."/>
            <person name="Putnam N.H."/>
            <person name="Hellsten U."/>
            <person name="Kawashima T."/>
            <person name="Kuo A."/>
            <person name="Mitros T."/>
            <person name="Salamov A."/>
            <person name="Carpenter M.L."/>
            <person name="Signorovitch A.Y."/>
            <person name="Moreno M.A."/>
            <person name="Kamm K."/>
            <person name="Grimwood J."/>
            <person name="Schmutz J."/>
            <person name="Shapiro H."/>
            <person name="Grigoriev I.V."/>
            <person name="Buss L.W."/>
            <person name="Schierwater B."/>
            <person name="Dellaporta S.L."/>
            <person name="Rokhsar D.S."/>
        </authorList>
    </citation>
    <scope>NUCLEOTIDE SEQUENCE [LARGE SCALE GENOMIC DNA]</scope>
    <source>
        <strain evidence="7 8">Grell-BS-1999</strain>
    </source>
</reference>
<dbReference type="STRING" id="10228.B3S0A4"/>
<dbReference type="InterPro" id="IPR005813">
    <property type="entry name" value="Ribosomal_bL20"/>
</dbReference>
<dbReference type="FunFam" id="1.10.1900.20:FF:000001">
    <property type="entry name" value="50S ribosomal protein L20"/>
    <property type="match status" value="1"/>
</dbReference>
<dbReference type="HOGENOM" id="CLU_123265_1_0_1"/>
<dbReference type="FunCoup" id="B3S0A4">
    <property type="interactions" value="710"/>
</dbReference>
<sequence length="125" mass="14563">MVRGGSVDRSIRRAKIFALTKGFRGRSKNCYSLAIRAAHKALQHAYRGRKLKKRDFRSLWITRISNAAQEQKMPYSMFMHNMVRLEVQLNRKILSELAIYEPRSFQALADLARRRQSKGLLNALK</sequence>
<dbReference type="Gene3D" id="6.10.160.10">
    <property type="match status" value="1"/>
</dbReference>
<dbReference type="PhylomeDB" id="B3S0A4"/>
<dbReference type="eggNOG" id="KOG4707">
    <property type="taxonomic scope" value="Eukaryota"/>
</dbReference>
<dbReference type="GO" id="GO:1990904">
    <property type="term" value="C:ribonucleoprotein complex"/>
    <property type="evidence" value="ECO:0007669"/>
    <property type="project" value="UniProtKB-KW"/>
</dbReference>
<dbReference type="GO" id="GO:0019843">
    <property type="term" value="F:rRNA binding"/>
    <property type="evidence" value="ECO:0007669"/>
    <property type="project" value="InterPro"/>
</dbReference>
<evidence type="ECO:0000256" key="5">
    <source>
        <dbReference type="ARBA" id="ARBA00076245"/>
    </source>
</evidence>
<dbReference type="PRINTS" id="PR00062">
    <property type="entry name" value="RIBOSOMALL20"/>
</dbReference>
<keyword evidence="3 6" id="KW-0687">Ribonucleoprotein</keyword>
<dbReference type="HAMAP" id="MF_00382">
    <property type="entry name" value="Ribosomal_bL20"/>
    <property type="match status" value="1"/>
</dbReference>
<dbReference type="CDD" id="cd07026">
    <property type="entry name" value="Ribosomal_L20"/>
    <property type="match status" value="1"/>
</dbReference>
<accession>B3S0A4</accession>
<protein>
    <recommendedName>
        <fullName evidence="4">Large ribosomal subunit protein bL20m</fullName>
    </recommendedName>
    <alternativeName>
        <fullName evidence="5">39S ribosomal protein L20, mitochondrial</fullName>
    </alternativeName>
</protein>
<dbReference type="PANTHER" id="PTHR10986">
    <property type="entry name" value="39S RIBOSOMAL PROTEIN L20"/>
    <property type="match status" value="1"/>
</dbReference>
<dbReference type="GO" id="GO:0003735">
    <property type="term" value="F:structural constituent of ribosome"/>
    <property type="evidence" value="ECO:0000318"/>
    <property type="project" value="GO_Central"/>
</dbReference>
<dbReference type="OrthoDB" id="10251781at2759"/>
<dbReference type="CTD" id="6755089"/>
<dbReference type="SUPFAM" id="SSF74731">
    <property type="entry name" value="Ribosomal protein L20"/>
    <property type="match status" value="1"/>
</dbReference>
<proteinExistence type="inferred from homology"/>
<evidence type="ECO:0000256" key="6">
    <source>
        <dbReference type="RuleBase" id="RU000561"/>
    </source>
</evidence>
<evidence type="ECO:0000313" key="8">
    <source>
        <dbReference type="Proteomes" id="UP000009022"/>
    </source>
</evidence>
<evidence type="ECO:0000256" key="4">
    <source>
        <dbReference type="ARBA" id="ARBA00072767"/>
    </source>
</evidence>
<organism evidence="7 8">
    <name type="scientific">Trichoplax adhaerens</name>
    <name type="common">Trichoplax reptans</name>
    <dbReference type="NCBI Taxonomy" id="10228"/>
    <lineage>
        <taxon>Eukaryota</taxon>
        <taxon>Metazoa</taxon>
        <taxon>Placozoa</taxon>
        <taxon>Uniplacotomia</taxon>
        <taxon>Trichoplacea</taxon>
        <taxon>Trichoplacidae</taxon>
        <taxon>Trichoplax</taxon>
    </lineage>
</organism>
<dbReference type="GeneID" id="6755089"/>
<dbReference type="OMA" id="CYRIAIR"/>
<dbReference type="GO" id="GO:0006412">
    <property type="term" value="P:translation"/>
    <property type="evidence" value="ECO:0007669"/>
    <property type="project" value="InterPro"/>
</dbReference>
<keyword evidence="2 6" id="KW-0689">Ribosomal protein</keyword>
<dbReference type="AlphaFoldDB" id="B3S0A4"/>
<dbReference type="RefSeq" id="XP_002113502.1">
    <property type="nucleotide sequence ID" value="XM_002113466.1"/>
</dbReference>
<dbReference type="InterPro" id="IPR035566">
    <property type="entry name" value="Ribosomal_protein_bL20_C"/>
</dbReference>
<evidence type="ECO:0000256" key="1">
    <source>
        <dbReference type="ARBA" id="ARBA00007698"/>
    </source>
</evidence>
<comment type="similarity">
    <text evidence="1 6">Belongs to the bacterial ribosomal protein bL20 family.</text>
</comment>
<evidence type="ECO:0000313" key="7">
    <source>
        <dbReference type="EMBL" id="EDV23976.1"/>
    </source>
</evidence>
<dbReference type="Pfam" id="PF00453">
    <property type="entry name" value="Ribosomal_L20"/>
    <property type="match status" value="1"/>
</dbReference>